<reference evidence="3" key="1">
    <citation type="submission" date="2023-02" db="EMBL/GenBank/DDBJ databases">
        <title>Tahibacter soli sp. nov. isolated from soil.</title>
        <authorList>
            <person name="Baek J.H."/>
            <person name="Lee J.K."/>
            <person name="Choi D.G."/>
            <person name="Jeon C.O."/>
        </authorList>
    </citation>
    <scope>NUCLEOTIDE SEQUENCE</scope>
    <source>
        <strain evidence="3">BL</strain>
    </source>
</reference>
<proteinExistence type="predicted"/>
<comment type="caution">
    <text evidence="3">The sequence shown here is derived from an EMBL/GenBank/DDBJ whole genome shotgun (WGS) entry which is preliminary data.</text>
</comment>
<evidence type="ECO:0000313" key="3">
    <source>
        <dbReference type="EMBL" id="MDC8011385.1"/>
    </source>
</evidence>
<dbReference type="AlphaFoldDB" id="A0A9X4BFM5"/>
<feature type="region of interest" description="Disordered" evidence="1">
    <location>
        <begin position="233"/>
        <end position="260"/>
    </location>
</feature>
<dbReference type="Proteomes" id="UP001139971">
    <property type="component" value="Unassembled WGS sequence"/>
</dbReference>
<gene>
    <name evidence="3" type="ORF">OD750_002360</name>
</gene>
<feature type="compositionally biased region" description="Polar residues" evidence="1">
    <location>
        <begin position="245"/>
        <end position="257"/>
    </location>
</feature>
<dbReference type="Pfam" id="PF18582">
    <property type="entry name" value="HZS_alpha"/>
    <property type="match status" value="1"/>
</dbReference>
<dbReference type="EMBL" id="JAOVZO020000001">
    <property type="protein sequence ID" value="MDC8011385.1"/>
    <property type="molecule type" value="Genomic_DNA"/>
</dbReference>
<evidence type="ECO:0000256" key="1">
    <source>
        <dbReference type="SAM" id="MobiDB-lite"/>
    </source>
</evidence>
<protein>
    <recommendedName>
        <fullName evidence="2">Hydrazine synthase alpha subunit middle domain-containing protein</fullName>
    </recommendedName>
</protein>
<keyword evidence="4" id="KW-1185">Reference proteome</keyword>
<sequence length="720" mass="78043">MALAFAALGGGAAMAQELPYPILFVTQFPIPGDFTAIGSVFGNHRGSVDLVGRGGDLYVRYPNGTLRNLTQEAGYGNAGMQGATSIAVRDPAMSWDGTKAVFSMVVGAPTQQFVYVQSYFQLYEITGLGAGQTAVVTKVANQPPDYNNVSPAYLSDGSLVFVSDRPRNGARHLYPQLDEYEEAPTPTGLWRLQPANGRLELLQYAVSGSFNPIVDSYGRLLFTRWDHLQRDQQNEGANNPYGIFNWSSEGPQSTPTPDRSEVFPEPRIAVGGSSVNGFTINHFFPWVVNQDGTEEETLNHVGRHELHSYFNRSFNEAGQVEFIAPPRNNILNFLQMREDPTMPGRYVGVDAPEFYTHASGQIVRIDAPPTRNPATMTVTYLNPRSSTGFYDGTPGDPVPADFTGHYRNPLPLSDGRMIAAHTAESRLAANDGTRANPNARYQFRLKRLAAGAGGYLAPVENLTPGISKNVSYWDPDVLVSYNGPMWELSPVEVRAKTAPPTTAFALKPPEQQAFALESVDPEAFRAYLRANGLAVLVMRNVTTRDAADKQQPFSLRVPVPNGAQTIGAGGLLYDITHMQFFQGDQIRGKGGMADPADGRRVLAQAMHDAPATAANVGAAGGPPGSVPIASDGSVALFVPALRALAWQSTQSNGAPVVRERYWISFQPGEVRACDGCHGVNQQNQASQPAANNTSIALRELLARWRTKQVDLIFASGIEPR</sequence>
<dbReference type="RefSeq" id="WP_263543597.1">
    <property type="nucleotide sequence ID" value="NZ_JAOVZO020000001.1"/>
</dbReference>
<evidence type="ECO:0000259" key="2">
    <source>
        <dbReference type="Pfam" id="PF18582"/>
    </source>
</evidence>
<accession>A0A9X4BFM5</accession>
<dbReference type="InterPro" id="IPR040698">
    <property type="entry name" value="HZS_alpha_mid"/>
</dbReference>
<name>A0A9X4BFM5_9GAMM</name>
<evidence type="ECO:0000313" key="4">
    <source>
        <dbReference type="Proteomes" id="UP001139971"/>
    </source>
</evidence>
<feature type="domain" description="Hydrazine synthase alpha subunit middle" evidence="2">
    <location>
        <begin position="624"/>
        <end position="677"/>
    </location>
</feature>
<organism evidence="3 4">
    <name type="scientific">Tahibacter soli</name>
    <dbReference type="NCBI Taxonomy" id="2983605"/>
    <lineage>
        <taxon>Bacteria</taxon>
        <taxon>Pseudomonadati</taxon>
        <taxon>Pseudomonadota</taxon>
        <taxon>Gammaproteobacteria</taxon>
        <taxon>Lysobacterales</taxon>
        <taxon>Rhodanobacteraceae</taxon>
        <taxon>Tahibacter</taxon>
    </lineage>
</organism>